<dbReference type="HOGENOM" id="CLU_023845_1_0_9"/>
<dbReference type="Pfam" id="PF00535">
    <property type="entry name" value="Glycos_transf_2"/>
    <property type="match status" value="1"/>
</dbReference>
<dbReference type="AlphaFoldDB" id="A0A0E3MA88"/>
<proteinExistence type="predicted"/>
<dbReference type="EMBL" id="CP009933">
    <property type="protein sequence ID" value="AKA71844.1"/>
    <property type="molecule type" value="Genomic_DNA"/>
</dbReference>
<accession>A0A0E3MA88</accession>
<gene>
    <name evidence="2" type="ORF">CSCA_4719</name>
</gene>
<dbReference type="KEGG" id="csq:CSCA_4719"/>
<organism evidence="2 3">
    <name type="scientific">Clostridium scatologenes</name>
    <dbReference type="NCBI Taxonomy" id="1548"/>
    <lineage>
        <taxon>Bacteria</taxon>
        <taxon>Bacillati</taxon>
        <taxon>Bacillota</taxon>
        <taxon>Clostridia</taxon>
        <taxon>Eubacteriales</taxon>
        <taxon>Clostridiaceae</taxon>
        <taxon>Clostridium</taxon>
    </lineage>
</organism>
<dbReference type="InterPro" id="IPR029063">
    <property type="entry name" value="SAM-dependent_MTases_sf"/>
</dbReference>
<dbReference type="Proteomes" id="UP000033115">
    <property type="component" value="Chromosome"/>
</dbReference>
<name>A0A0E3MA88_CLOSL</name>
<evidence type="ECO:0000313" key="3">
    <source>
        <dbReference type="Proteomes" id="UP000033115"/>
    </source>
</evidence>
<keyword evidence="3" id="KW-1185">Reference proteome</keyword>
<keyword evidence="2" id="KW-0808">Transferase</keyword>
<dbReference type="STRING" id="1548.CSCA_4719"/>
<reference evidence="2 3" key="1">
    <citation type="journal article" date="2015" name="J. Biotechnol.">
        <title>Complete genome sequence of a malodorant-producing acetogen, Clostridium scatologenes ATCC 25775(T).</title>
        <authorList>
            <person name="Zhu Z."/>
            <person name="Guo T."/>
            <person name="Zheng H."/>
            <person name="Song T."/>
            <person name="Ouyang P."/>
            <person name="Xie J."/>
        </authorList>
    </citation>
    <scope>NUCLEOTIDE SEQUENCE [LARGE SCALE GENOMIC DNA]</scope>
    <source>
        <strain evidence="2 3">ATCC 25775</strain>
    </source>
</reference>
<dbReference type="Gene3D" id="3.40.50.150">
    <property type="entry name" value="Vaccinia Virus protein VP39"/>
    <property type="match status" value="1"/>
</dbReference>
<feature type="domain" description="Glycosyltransferase 2-like" evidence="1">
    <location>
        <begin position="6"/>
        <end position="115"/>
    </location>
</feature>
<dbReference type="GO" id="GO:0016740">
    <property type="term" value="F:transferase activity"/>
    <property type="evidence" value="ECO:0007669"/>
    <property type="project" value="UniProtKB-KW"/>
</dbReference>
<dbReference type="Gene3D" id="3.90.550.10">
    <property type="entry name" value="Spore Coat Polysaccharide Biosynthesis Protein SpsA, Chain A"/>
    <property type="match status" value="1"/>
</dbReference>
<dbReference type="PANTHER" id="PTHR43179:SF7">
    <property type="entry name" value="RHAMNOSYLTRANSFERASE WBBL"/>
    <property type="match status" value="1"/>
</dbReference>
<dbReference type="InterPro" id="IPR029044">
    <property type="entry name" value="Nucleotide-diphossugar_trans"/>
</dbReference>
<evidence type="ECO:0000313" key="2">
    <source>
        <dbReference type="EMBL" id="AKA71844.1"/>
    </source>
</evidence>
<dbReference type="SUPFAM" id="SSF53448">
    <property type="entry name" value="Nucleotide-diphospho-sugar transferases"/>
    <property type="match status" value="1"/>
</dbReference>
<dbReference type="SUPFAM" id="SSF53335">
    <property type="entry name" value="S-adenosyl-L-methionine-dependent methyltransferases"/>
    <property type="match status" value="1"/>
</dbReference>
<protein>
    <submittedName>
        <fullName evidence="2">Glycosyl transferase family 2</fullName>
    </submittedName>
</protein>
<sequence>MMKKISIIMLGYNKLEYTKIAVDSLYKYTSHIDFDFISVNNGSNDGTREYFESLPNKTKINFETNVGGDKAFNEALKYCDGEYTVFLNNDLILTENWLDNLIKVMESDLKIGIAVPACNFSSNYQVVGANYSNLDELDEFAKKYNKSDPDKWEERLRLVLYAAIFRTKDLKNIGGLDEAYSPGSFDDDDLSYRYRRAGYKLIFAKDTYVHHFGSITMKDEYGGVFVRNREIFKAKFGVDPWNATFIDFRIVNNVLCDKREKVNILGLGKTSGATGIQIKNVMKEKGIKGIRLDYYALTEKYLVDLKTICDNVFYVRNDGIDTSFIKDKFDCIYIDEPIENFKNVNEVLAELKNILNSDGQMIFVLHDKNNNELPIEKLNNILNTLKYKKITQKLEGEEYIFIVTI</sequence>
<dbReference type="InterPro" id="IPR001173">
    <property type="entry name" value="Glyco_trans_2-like"/>
</dbReference>
<dbReference type="PANTHER" id="PTHR43179">
    <property type="entry name" value="RHAMNOSYLTRANSFERASE WBBL"/>
    <property type="match status" value="1"/>
</dbReference>
<evidence type="ECO:0000259" key="1">
    <source>
        <dbReference type="Pfam" id="PF00535"/>
    </source>
</evidence>